<protein>
    <submittedName>
        <fullName evidence="7">Succinate dehydrogenase</fullName>
    </submittedName>
</protein>
<dbReference type="PIRSF" id="PIRSF000171">
    <property type="entry name" value="SDHA_APRA_LASPO"/>
    <property type="match status" value="1"/>
</dbReference>
<dbReference type="InterPro" id="IPR037099">
    <property type="entry name" value="Fum_R/Succ_DH_flav-like_C_sf"/>
</dbReference>
<reference evidence="7 8" key="1">
    <citation type="submission" date="2017-10" db="EMBL/GenBank/DDBJ databases">
        <title>Genomics of the genus Arcobacter.</title>
        <authorList>
            <person name="Perez-Cataluna A."/>
            <person name="Figueras M.J."/>
        </authorList>
    </citation>
    <scope>NUCLEOTIDE SEQUENCE [LARGE SCALE GENOMIC DNA]</scope>
    <source>
        <strain evidence="7 8">CECT 8987</strain>
    </source>
</reference>
<dbReference type="PRINTS" id="PR00368">
    <property type="entry name" value="FADPNR"/>
</dbReference>
<dbReference type="PRINTS" id="PR00411">
    <property type="entry name" value="PNDRDTASEI"/>
</dbReference>
<evidence type="ECO:0000313" key="7">
    <source>
        <dbReference type="EMBL" id="RXJ57992.1"/>
    </source>
</evidence>
<dbReference type="GO" id="GO:0005886">
    <property type="term" value="C:plasma membrane"/>
    <property type="evidence" value="ECO:0007669"/>
    <property type="project" value="TreeGrafter"/>
</dbReference>
<comment type="cofactor">
    <cofactor evidence="1">
        <name>FAD</name>
        <dbReference type="ChEBI" id="CHEBI:57692"/>
    </cofactor>
</comment>
<dbReference type="InterPro" id="IPR027477">
    <property type="entry name" value="Succ_DH/fumarate_Rdtase_cat_sf"/>
</dbReference>
<dbReference type="Gene3D" id="1.20.58.100">
    <property type="entry name" value="Fumarate reductase/succinate dehydrogenase flavoprotein-like, C-terminal domain"/>
    <property type="match status" value="1"/>
</dbReference>
<dbReference type="Gene3D" id="3.50.50.60">
    <property type="entry name" value="FAD/NAD(P)-binding domain"/>
    <property type="match status" value="1"/>
</dbReference>
<dbReference type="OrthoDB" id="9806724at2"/>
<dbReference type="SUPFAM" id="SSF56425">
    <property type="entry name" value="Succinate dehydrogenase/fumarate reductase flavoprotein, catalytic domain"/>
    <property type="match status" value="1"/>
</dbReference>
<organism evidence="7 8">
    <name type="scientific">Candidatus Marinarcus aquaticus</name>
    <dbReference type="NCBI Taxonomy" id="2044504"/>
    <lineage>
        <taxon>Bacteria</taxon>
        <taxon>Pseudomonadati</taxon>
        <taxon>Campylobacterota</taxon>
        <taxon>Epsilonproteobacteria</taxon>
        <taxon>Campylobacterales</taxon>
        <taxon>Arcobacteraceae</taxon>
        <taxon>Candidatus Marinarcus</taxon>
    </lineage>
</organism>
<dbReference type="Pfam" id="PF02910">
    <property type="entry name" value="Succ_DH_flav_C"/>
    <property type="match status" value="1"/>
</dbReference>
<dbReference type="AlphaFoldDB" id="A0A4Q0XQN7"/>
<dbReference type="InterPro" id="IPR036188">
    <property type="entry name" value="FAD/NAD-bd_sf"/>
</dbReference>
<dbReference type="GO" id="GO:0050660">
    <property type="term" value="F:flavin adenine dinucleotide binding"/>
    <property type="evidence" value="ECO:0007669"/>
    <property type="project" value="TreeGrafter"/>
</dbReference>
<feature type="domain" description="FAD-dependent oxidoreductase 2 FAD-binding" evidence="5">
    <location>
        <begin position="3"/>
        <end position="365"/>
    </location>
</feature>
<feature type="active site" description="Proton acceptor" evidence="4">
    <location>
        <position position="264"/>
    </location>
</feature>
<comment type="caution">
    <text evidence="7">The sequence shown here is derived from an EMBL/GenBank/DDBJ whole genome shotgun (WGS) entry which is preliminary data.</text>
</comment>
<dbReference type="PANTHER" id="PTHR11632">
    <property type="entry name" value="SUCCINATE DEHYDROGENASE 2 FLAVOPROTEIN SUBUNIT"/>
    <property type="match status" value="1"/>
</dbReference>
<evidence type="ECO:0000259" key="6">
    <source>
        <dbReference type="Pfam" id="PF02910"/>
    </source>
</evidence>
<dbReference type="EMBL" id="PDKN01000003">
    <property type="protein sequence ID" value="RXJ57992.1"/>
    <property type="molecule type" value="Genomic_DNA"/>
</dbReference>
<dbReference type="InterPro" id="IPR003953">
    <property type="entry name" value="FAD-dep_OxRdtase_2_FAD-bd"/>
</dbReference>
<feature type="domain" description="Fumarate reductase/succinate dehydrogenase flavoprotein-like C-terminal" evidence="6">
    <location>
        <begin position="423"/>
        <end position="523"/>
    </location>
</feature>
<keyword evidence="2" id="KW-0285">Flavoprotein</keyword>
<dbReference type="GO" id="GO:0009055">
    <property type="term" value="F:electron transfer activity"/>
    <property type="evidence" value="ECO:0007669"/>
    <property type="project" value="TreeGrafter"/>
</dbReference>
<proteinExistence type="predicted"/>
<dbReference type="Pfam" id="PF00890">
    <property type="entry name" value="FAD_binding_2"/>
    <property type="match status" value="1"/>
</dbReference>
<dbReference type="Gene3D" id="3.90.700.10">
    <property type="entry name" value="Succinate dehydrogenase/fumarate reductase flavoprotein, catalytic domain"/>
    <property type="match status" value="1"/>
</dbReference>
<accession>A0A4Q0XQN7</accession>
<evidence type="ECO:0000313" key="8">
    <source>
        <dbReference type="Proteomes" id="UP000290657"/>
    </source>
</evidence>
<evidence type="ECO:0000256" key="4">
    <source>
        <dbReference type="PIRSR" id="PIRSR000171-1"/>
    </source>
</evidence>
<dbReference type="RefSeq" id="WP_128995855.1">
    <property type="nucleotide sequence ID" value="NZ_PDKN01000003.1"/>
</dbReference>
<sequence length="531" mass="59096">MIDVLVVGSGGAGLSAALHAKKEGANVLVVSKTYPTHSQTCQAQGGMNAVITEQDRVENHVHDTLKSSHGLGEEATIQSMCEDAKPIIEWLDELGVPFTRTSEGKIAQRKMGGASHSRSCYSADYTGLKILHTLYDTALKENIEFLNEHMILNIIVENEQAVGITAMDLKTSQVKEILAKTVILATGGYISIYNGFNTNSNATTGDGVAAALRAGAKLSNMEFIQFHPTAIKGANVLISESARGEGGYLVDDKGERFVDELKPRDVVARAIYDKMHQDKTVYLDLRHLGLDKINEVMPQERRLAMQFAHVKIEEELLPINPAAHYCMGGVFINDRSETTRENLYACGECAQSNVHGANRLGGNSLLEILSFGKKAGTEAALKARNTQYLTKEDTQQYQSDKNFIAQVFHLPNQIDFYDKKAFMGKIFFRNVGLYRNDINMKAVLSQVRQWQKEFMFMGITDKCTIYNRNLVEFIEFGNMLELSEVVVISAISRCESRGAHYREDHPMEVESYAKNSIAYRYDNTLAVEFKG</sequence>
<evidence type="ECO:0000259" key="5">
    <source>
        <dbReference type="Pfam" id="PF00890"/>
    </source>
</evidence>
<dbReference type="InterPro" id="IPR015939">
    <property type="entry name" value="Fum_Rdtase/Succ_DH_flav-like_C"/>
</dbReference>
<gene>
    <name evidence="7" type="ORF">CRV04_05660</name>
</gene>
<dbReference type="Proteomes" id="UP000290657">
    <property type="component" value="Unassembled WGS sequence"/>
</dbReference>
<dbReference type="GO" id="GO:0000104">
    <property type="term" value="F:succinate dehydrogenase activity"/>
    <property type="evidence" value="ECO:0007669"/>
    <property type="project" value="TreeGrafter"/>
</dbReference>
<dbReference type="SUPFAM" id="SSF51905">
    <property type="entry name" value="FAD/NAD(P)-binding domain"/>
    <property type="match status" value="1"/>
</dbReference>
<keyword evidence="3" id="KW-0560">Oxidoreductase</keyword>
<evidence type="ECO:0000256" key="3">
    <source>
        <dbReference type="ARBA" id="ARBA00023002"/>
    </source>
</evidence>
<dbReference type="PANTHER" id="PTHR11632:SF51">
    <property type="entry name" value="SUCCINATE DEHYDROGENASE [UBIQUINONE] FLAVOPROTEIN SUBUNIT, MITOCHONDRIAL"/>
    <property type="match status" value="1"/>
</dbReference>
<dbReference type="GO" id="GO:0009061">
    <property type="term" value="P:anaerobic respiration"/>
    <property type="evidence" value="ECO:0007669"/>
    <property type="project" value="TreeGrafter"/>
</dbReference>
<evidence type="ECO:0000256" key="1">
    <source>
        <dbReference type="ARBA" id="ARBA00001974"/>
    </source>
</evidence>
<dbReference type="SUPFAM" id="SSF46977">
    <property type="entry name" value="Succinate dehydrogenase/fumarate reductase flavoprotein C-terminal domain"/>
    <property type="match status" value="1"/>
</dbReference>
<dbReference type="InterPro" id="IPR030664">
    <property type="entry name" value="SdhA/FrdA/AprA"/>
</dbReference>
<name>A0A4Q0XQN7_9BACT</name>
<keyword evidence="8" id="KW-1185">Reference proteome</keyword>
<evidence type="ECO:0000256" key="2">
    <source>
        <dbReference type="ARBA" id="ARBA00022630"/>
    </source>
</evidence>